<dbReference type="Proteomes" id="UP001497623">
    <property type="component" value="Unassembled WGS sequence"/>
</dbReference>
<feature type="domain" description="RING-type" evidence="6">
    <location>
        <begin position="6"/>
        <end position="49"/>
    </location>
</feature>
<dbReference type="SMART" id="SM00184">
    <property type="entry name" value="RING"/>
    <property type="match status" value="1"/>
</dbReference>
<dbReference type="GO" id="GO:0008270">
    <property type="term" value="F:zinc ion binding"/>
    <property type="evidence" value="ECO:0007669"/>
    <property type="project" value="UniProtKB-KW"/>
</dbReference>
<organism evidence="7 8">
    <name type="scientific">Meganyctiphanes norvegica</name>
    <name type="common">Northern krill</name>
    <name type="synonym">Thysanopoda norvegica</name>
    <dbReference type="NCBI Taxonomy" id="48144"/>
    <lineage>
        <taxon>Eukaryota</taxon>
        <taxon>Metazoa</taxon>
        <taxon>Ecdysozoa</taxon>
        <taxon>Arthropoda</taxon>
        <taxon>Crustacea</taxon>
        <taxon>Multicrustacea</taxon>
        <taxon>Malacostraca</taxon>
        <taxon>Eumalacostraca</taxon>
        <taxon>Eucarida</taxon>
        <taxon>Euphausiacea</taxon>
        <taxon>Euphausiidae</taxon>
        <taxon>Meganyctiphanes</taxon>
    </lineage>
</organism>
<dbReference type="PROSITE" id="PS50089">
    <property type="entry name" value="ZF_RING_2"/>
    <property type="match status" value="1"/>
</dbReference>
<dbReference type="GO" id="GO:0061630">
    <property type="term" value="F:ubiquitin protein ligase activity"/>
    <property type="evidence" value="ECO:0007669"/>
    <property type="project" value="TreeGrafter"/>
</dbReference>
<dbReference type="InterPro" id="IPR047153">
    <property type="entry name" value="TRIM45/56/19-like"/>
</dbReference>
<dbReference type="EMBL" id="CAXKWB010000937">
    <property type="protein sequence ID" value="CAL4062874.1"/>
    <property type="molecule type" value="Genomic_DNA"/>
</dbReference>
<dbReference type="SUPFAM" id="SSF50891">
    <property type="entry name" value="Cyclophilin-like"/>
    <property type="match status" value="1"/>
</dbReference>
<dbReference type="Gene3D" id="3.30.40.10">
    <property type="entry name" value="Zinc/RING finger domain, C3HC4 (zinc finger)"/>
    <property type="match status" value="1"/>
</dbReference>
<dbReference type="PANTHER" id="PTHR25462:SF296">
    <property type="entry name" value="MEIOTIC P26, ISOFORM F"/>
    <property type="match status" value="1"/>
</dbReference>
<evidence type="ECO:0000256" key="2">
    <source>
        <dbReference type="ARBA" id="ARBA00022771"/>
    </source>
</evidence>
<evidence type="ECO:0000313" key="7">
    <source>
        <dbReference type="EMBL" id="CAL4062874.1"/>
    </source>
</evidence>
<keyword evidence="2 4" id="KW-0863">Zinc-finger</keyword>
<evidence type="ECO:0000256" key="4">
    <source>
        <dbReference type="PROSITE-ProRule" id="PRU00175"/>
    </source>
</evidence>
<reference evidence="7 8" key="1">
    <citation type="submission" date="2024-05" db="EMBL/GenBank/DDBJ databases">
        <authorList>
            <person name="Wallberg A."/>
        </authorList>
    </citation>
    <scope>NUCLEOTIDE SEQUENCE [LARGE SCALE GENOMIC DNA]</scope>
</reference>
<evidence type="ECO:0000256" key="3">
    <source>
        <dbReference type="ARBA" id="ARBA00022833"/>
    </source>
</evidence>
<dbReference type="InterPro" id="IPR017907">
    <property type="entry name" value="Znf_RING_CS"/>
</dbReference>
<dbReference type="PROSITE" id="PS00518">
    <property type="entry name" value="ZF_RING_1"/>
    <property type="match status" value="1"/>
</dbReference>
<comment type="caution">
    <text evidence="7">The sequence shown here is derived from an EMBL/GenBank/DDBJ whole genome shotgun (WGS) entry which is preliminary data.</text>
</comment>
<name>A0AAV2PSK6_MEGNR</name>
<keyword evidence="1" id="KW-0479">Metal-binding</keyword>
<dbReference type="SUPFAM" id="SSF57850">
    <property type="entry name" value="RING/U-box"/>
    <property type="match status" value="1"/>
</dbReference>
<accession>A0AAV2PSK6</accession>
<feature type="coiled-coil region" evidence="5">
    <location>
        <begin position="168"/>
        <end position="195"/>
    </location>
</feature>
<dbReference type="InterPro" id="IPR029000">
    <property type="entry name" value="Cyclophilin-like_dom_sf"/>
</dbReference>
<keyword evidence="8" id="KW-1185">Reference proteome</keyword>
<gene>
    <name evidence="7" type="ORF">MNOR_LOCUS2899</name>
</gene>
<evidence type="ECO:0000256" key="1">
    <source>
        <dbReference type="ARBA" id="ARBA00022723"/>
    </source>
</evidence>
<evidence type="ECO:0000313" key="8">
    <source>
        <dbReference type="Proteomes" id="UP001497623"/>
    </source>
</evidence>
<evidence type="ECO:0000256" key="5">
    <source>
        <dbReference type="SAM" id="Coils"/>
    </source>
</evidence>
<keyword evidence="3" id="KW-0862">Zinc</keyword>
<dbReference type="InterPro" id="IPR001841">
    <property type="entry name" value="Znf_RING"/>
</dbReference>
<dbReference type="InterPro" id="IPR013083">
    <property type="entry name" value="Znf_RING/FYVE/PHD"/>
</dbReference>
<evidence type="ECO:0000259" key="6">
    <source>
        <dbReference type="PROSITE" id="PS50089"/>
    </source>
</evidence>
<dbReference type="SUPFAM" id="SSF57845">
    <property type="entry name" value="B-box zinc-binding domain"/>
    <property type="match status" value="1"/>
</dbReference>
<dbReference type="PANTHER" id="PTHR25462">
    <property type="entry name" value="BONUS, ISOFORM C-RELATED"/>
    <property type="match status" value="1"/>
</dbReference>
<sequence>MDILECILCNNKYDEGNRRARTLTCAHYFCQECLDQVIDSDNPYCPTCREVIHVGSADLLPPNFLMDDLLSKMKLGSVSVKSEGNEGDDEDFTAGSCQKHKKCQLYFTCKTHNVKICRDCTVIEHPPTRCQIISFEDQLEETKTITLNNLKTQTSNREKDIEYLQDIINKTKSKNQKHTEEIFELQSKIERLQCIVCENEQVVKYTGEAIEDCEKNKSSIYKIKEKLISSRTVQQVNSSVHDADHIINLSKSIEFSVSMTKNFNVVPFKSFQDIKTQAEEDFLGNCLTAEINGEIRIAVIVAKDGNIHLSALSPCGRPPASETTVTVSTLLAQHPSTRTNIYMTLASDADELGTIYVKLRDDPYSQYIRKLCMGTIGPCYRGTIFDGRGGYSLYTGDVTKYDSSHCTELPVGLPEKVRLQKGTVYLENETGLRFCISDAVSSFVNAVGDVVKGLNVLEVAWNYPKGEIIIKDVGIVLE</sequence>
<keyword evidence="5" id="KW-0175">Coiled coil</keyword>
<protein>
    <recommendedName>
        <fullName evidence="6">RING-type domain-containing protein</fullName>
    </recommendedName>
</protein>
<proteinExistence type="predicted"/>
<dbReference type="Pfam" id="PF13639">
    <property type="entry name" value="zf-RING_2"/>
    <property type="match status" value="1"/>
</dbReference>
<dbReference type="AlphaFoldDB" id="A0AAV2PSK6"/>